<feature type="signal peptide" evidence="1">
    <location>
        <begin position="1"/>
        <end position="19"/>
    </location>
</feature>
<name>A0ABW9RYA4_9BACT</name>
<keyword evidence="1" id="KW-0732">Signal</keyword>
<dbReference type="EMBL" id="SMLW01000649">
    <property type="protein sequence ID" value="MTI27995.1"/>
    <property type="molecule type" value="Genomic_DNA"/>
</dbReference>
<dbReference type="RefSeq" id="WP_155175073.1">
    <property type="nucleotide sequence ID" value="NZ_BAAAFL010000068.1"/>
</dbReference>
<dbReference type="Proteomes" id="UP000798808">
    <property type="component" value="Unassembled WGS sequence"/>
</dbReference>
<comment type="caution">
    <text evidence="2">The sequence shown here is derived from an EMBL/GenBank/DDBJ whole genome shotgun (WGS) entry which is preliminary data.</text>
</comment>
<keyword evidence="3" id="KW-1185">Reference proteome</keyword>
<protein>
    <recommendedName>
        <fullName evidence="4">Lipocalin-like domain-containing protein</fullName>
    </recommendedName>
</protein>
<evidence type="ECO:0000256" key="1">
    <source>
        <dbReference type="SAM" id="SignalP"/>
    </source>
</evidence>
<sequence>MKLHIVGALLSVALLSCNAKNETQSTLENQPANEVKPVESEQPAVTGTWKLLHARIVKQGDTTYTDYTQGKEALKMLNGTHFSFFQHDLGQGKDSATAVFVSGAGRYTLEGNRYTEYLDYCTYRPAENHKFEFDITIKGDTLIQSGFEKLESDEFGVHNTETYIKVSETAG</sequence>
<evidence type="ECO:0008006" key="4">
    <source>
        <dbReference type="Google" id="ProtNLM"/>
    </source>
</evidence>
<evidence type="ECO:0000313" key="2">
    <source>
        <dbReference type="EMBL" id="MTI27995.1"/>
    </source>
</evidence>
<gene>
    <name evidence="2" type="ORF">E1163_23765</name>
</gene>
<accession>A0ABW9RYA4</accession>
<feature type="chain" id="PRO_5046875218" description="Lipocalin-like domain-containing protein" evidence="1">
    <location>
        <begin position="20"/>
        <end position="171"/>
    </location>
</feature>
<dbReference type="PROSITE" id="PS51257">
    <property type="entry name" value="PROKAR_LIPOPROTEIN"/>
    <property type="match status" value="1"/>
</dbReference>
<proteinExistence type="predicted"/>
<reference evidence="2 3" key="1">
    <citation type="submission" date="2019-02" db="EMBL/GenBank/DDBJ databases">
        <authorList>
            <person name="Goldberg S.R."/>
            <person name="Haltli B.A."/>
            <person name="Correa H."/>
            <person name="Russell K.G."/>
        </authorList>
    </citation>
    <scope>NUCLEOTIDE SEQUENCE [LARGE SCALE GENOMIC DNA]</scope>
    <source>
        <strain evidence="2 3">JCM 16186</strain>
    </source>
</reference>
<organism evidence="2 3">
    <name type="scientific">Fulvivirga kasyanovii</name>
    <dbReference type="NCBI Taxonomy" id="396812"/>
    <lineage>
        <taxon>Bacteria</taxon>
        <taxon>Pseudomonadati</taxon>
        <taxon>Bacteroidota</taxon>
        <taxon>Cytophagia</taxon>
        <taxon>Cytophagales</taxon>
        <taxon>Fulvivirgaceae</taxon>
        <taxon>Fulvivirga</taxon>
    </lineage>
</organism>
<evidence type="ECO:0000313" key="3">
    <source>
        <dbReference type="Proteomes" id="UP000798808"/>
    </source>
</evidence>